<dbReference type="GeneID" id="9595022"/>
<dbReference type="AlphaFoldDB" id="D8PLQ0"/>
<evidence type="ECO:0000313" key="2">
    <source>
        <dbReference type="Proteomes" id="UP000007431"/>
    </source>
</evidence>
<dbReference type="EMBL" id="GL377302">
    <property type="protein sequence ID" value="EFJ02761.1"/>
    <property type="molecule type" value="Genomic_DNA"/>
</dbReference>
<dbReference type="Proteomes" id="UP000007431">
    <property type="component" value="Unassembled WGS sequence"/>
</dbReference>
<proteinExistence type="predicted"/>
<dbReference type="KEGG" id="scm:SCHCO_02527297"/>
<reference evidence="1 2" key="1">
    <citation type="journal article" date="2010" name="Nat. Biotechnol.">
        <title>Genome sequence of the model mushroom Schizophyllum commune.</title>
        <authorList>
            <person name="Ohm R.A."/>
            <person name="de Jong J.F."/>
            <person name="Lugones L.G."/>
            <person name="Aerts A."/>
            <person name="Kothe E."/>
            <person name="Stajich J.E."/>
            <person name="de Vries R.P."/>
            <person name="Record E."/>
            <person name="Levasseur A."/>
            <person name="Baker S.E."/>
            <person name="Bartholomew K.A."/>
            <person name="Coutinho P.M."/>
            <person name="Erdmann S."/>
            <person name="Fowler T.J."/>
            <person name="Gathman A.C."/>
            <person name="Lombard V."/>
            <person name="Henrissat B."/>
            <person name="Knabe N."/>
            <person name="Kuees U."/>
            <person name="Lilly W.W."/>
            <person name="Lindquist E."/>
            <person name="Lucas S."/>
            <person name="Magnuson J.K."/>
            <person name="Piumi F."/>
            <person name="Raudaskoski M."/>
            <person name="Salamov A."/>
            <person name="Schmutz J."/>
            <person name="Schwarze F.W.M.R."/>
            <person name="vanKuyk P.A."/>
            <person name="Horton J.S."/>
            <person name="Grigoriev I.V."/>
            <person name="Woesten H.A.B."/>
        </authorList>
    </citation>
    <scope>NUCLEOTIDE SEQUENCE [LARGE SCALE GENOMIC DNA]</scope>
    <source>
        <strain evidence="2">H4-8 / FGSC 9210</strain>
    </source>
</reference>
<gene>
    <name evidence="1" type="ORF">SCHCODRAFT_104670</name>
</gene>
<name>D8PLQ0_SCHCM</name>
<keyword evidence="2" id="KW-1185">Reference proteome</keyword>
<evidence type="ECO:0000313" key="1">
    <source>
        <dbReference type="EMBL" id="EFJ02761.1"/>
    </source>
</evidence>
<dbReference type="HOGENOM" id="CLU_519867_0_0_1"/>
<sequence>MHDFTSINLSIASIDKEIAIIMERAADLRRVRTKLVEDRRTKRSLLSPLRRLPTEILELIVRASLPDKWLTHGSGRAVFPLAQTCHRLRAITLAMSDLWCNISFFWRLHSEGAPAKFTSYADCLLARARERPIDLTIPEGFHIQFWDTLIDQWVVSHLARFRCIEWCPSSGFKIALDAPLLESLRIMGNEDFYDSHFGGRFSARRFSFDAPKLRRFALRWCGPIFRVAICWSRLQDLEIATISLDEPDMRILESCASLKTLGLNLSSKYASQKMETAAPQLRFDNLRSLTVVDYGHAVCKYIRAPGLVSLALKTGDHVKARPDIHASHVLDMLRGSSPPVLEILVINACGRHIDRTNTIPDYASYFFILACNPALTRLELVYSHGDQACDLEPVLQGLILQPNATALLPNLDHLVLTLGGFTAFTNHDAVLLSQIVQSRWEAACVGGVRPIARLTLHSSVYQCERGVCRCATKGEWQKQLEAWGTVVDRTPCGN</sequence>
<organism evidence="2">
    <name type="scientific">Schizophyllum commune (strain H4-8 / FGSC 9210)</name>
    <name type="common">Split gill fungus</name>
    <dbReference type="NCBI Taxonomy" id="578458"/>
    <lineage>
        <taxon>Eukaryota</taxon>
        <taxon>Fungi</taxon>
        <taxon>Dikarya</taxon>
        <taxon>Basidiomycota</taxon>
        <taxon>Agaricomycotina</taxon>
        <taxon>Agaricomycetes</taxon>
        <taxon>Agaricomycetidae</taxon>
        <taxon>Agaricales</taxon>
        <taxon>Schizophyllaceae</taxon>
        <taxon>Schizophyllum</taxon>
    </lineage>
</organism>
<dbReference type="OrthoDB" id="10375503at2759"/>
<accession>D8PLQ0</accession>
<dbReference type="InParanoid" id="D8PLQ0"/>
<evidence type="ECO:0008006" key="3">
    <source>
        <dbReference type="Google" id="ProtNLM"/>
    </source>
</evidence>
<protein>
    <recommendedName>
        <fullName evidence="3">F-box domain-containing protein</fullName>
    </recommendedName>
</protein>
<dbReference type="VEuPathDB" id="FungiDB:SCHCODRAFT_02527297"/>
<feature type="non-terminal residue" evidence="1">
    <location>
        <position position="494"/>
    </location>
</feature>